<evidence type="ECO:0000256" key="9">
    <source>
        <dbReference type="SAM" id="MobiDB-lite"/>
    </source>
</evidence>
<dbReference type="GO" id="GO:0033617">
    <property type="term" value="P:mitochondrial respiratory chain complex IV assembly"/>
    <property type="evidence" value="ECO:0007669"/>
    <property type="project" value="InterPro"/>
</dbReference>
<dbReference type="PANTHER" id="PTHR31586">
    <property type="entry name" value="CYTOCHROME C OXIDASE PROTEIN 20"/>
    <property type="match status" value="1"/>
</dbReference>
<gene>
    <name evidence="11" type="ORF">OC846_000352</name>
</gene>
<evidence type="ECO:0000313" key="12">
    <source>
        <dbReference type="Proteomes" id="UP001176517"/>
    </source>
</evidence>
<organism evidence="11 12">
    <name type="scientific">Tilletia horrida</name>
    <dbReference type="NCBI Taxonomy" id="155126"/>
    <lineage>
        <taxon>Eukaryota</taxon>
        <taxon>Fungi</taxon>
        <taxon>Dikarya</taxon>
        <taxon>Basidiomycota</taxon>
        <taxon>Ustilaginomycotina</taxon>
        <taxon>Exobasidiomycetes</taxon>
        <taxon>Tilletiales</taxon>
        <taxon>Tilletiaceae</taxon>
        <taxon>Tilletia</taxon>
    </lineage>
</organism>
<evidence type="ECO:0000256" key="10">
    <source>
        <dbReference type="SAM" id="Phobius"/>
    </source>
</evidence>
<dbReference type="GO" id="GO:0005743">
    <property type="term" value="C:mitochondrial inner membrane"/>
    <property type="evidence" value="ECO:0007669"/>
    <property type="project" value="UniProtKB-SubCell"/>
</dbReference>
<keyword evidence="5" id="KW-0999">Mitochondrion inner membrane</keyword>
<dbReference type="EMBL" id="JAPDMZ010000004">
    <property type="protein sequence ID" value="KAK0557564.1"/>
    <property type="molecule type" value="Genomic_DNA"/>
</dbReference>
<accession>A0AAN6GVT6</accession>
<keyword evidence="12" id="KW-1185">Reference proteome</keyword>
<dbReference type="Pfam" id="PF12597">
    <property type="entry name" value="Cox20"/>
    <property type="match status" value="1"/>
</dbReference>
<keyword evidence="8 10" id="KW-0472">Membrane</keyword>
<keyword evidence="6 10" id="KW-1133">Transmembrane helix</keyword>
<evidence type="ECO:0000256" key="3">
    <source>
        <dbReference type="ARBA" id="ARBA00017689"/>
    </source>
</evidence>
<evidence type="ECO:0000313" key="11">
    <source>
        <dbReference type="EMBL" id="KAK0557564.1"/>
    </source>
</evidence>
<evidence type="ECO:0000256" key="7">
    <source>
        <dbReference type="ARBA" id="ARBA00023128"/>
    </source>
</evidence>
<comment type="caution">
    <text evidence="11">The sequence shown here is derived from an EMBL/GenBank/DDBJ whole genome shotgun (WGS) entry which is preliminary data.</text>
</comment>
<name>A0AAN6GVT6_9BASI</name>
<sequence>MDAQKHESEKLKAAVQRLSPLDDFKNLGKMPCARSSLLTGMATAAGVIGISAIAGRGLRRALNWGVGSFCAVSLVSWEMCRSSRRSEQARMKVIIDNFPNRAAAKGARQSVPIADSTSTSSSEPPVSRIAPSVTS</sequence>
<evidence type="ECO:0000256" key="4">
    <source>
        <dbReference type="ARBA" id="ARBA00022692"/>
    </source>
</evidence>
<evidence type="ECO:0000256" key="1">
    <source>
        <dbReference type="ARBA" id="ARBA00004273"/>
    </source>
</evidence>
<evidence type="ECO:0000256" key="8">
    <source>
        <dbReference type="ARBA" id="ARBA00023136"/>
    </source>
</evidence>
<comment type="similarity">
    <text evidence="2">Belongs to the COX20 family.</text>
</comment>
<dbReference type="PANTHER" id="PTHR31586:SF1">
    <property type="entry name" value="CYTOCHROME C OXIDASE ASSEMBLY PROTEIN COX20, MITOCHONDRIAL"/>
    <property type="match status" value="1"/>
</dbReference>
<evidence type="ECO:0000256" key="6">
    <source>
        <dbReference type="ARBA" id="ARBA00022989"/>
    </source>
</evidence>
<feature type="region of interest" description="Disordered" evidence="9">
    <location>
        <begin position="103"/>
        <end position="135"/>
    </location>
</feature>
<proteinExistence type="inferred from homology"/>
<comment type="subcellular location">
    <subcellularLocation>
        <location evidence="1">Mitochondrion inner membrane</location>
    </subcellularLocation>
</comment>
<reference evidence="11" key="1">
    <citation type="journal article" date="2023" name="PhytoFront">
        <title>Draft Genome Resources of Seven Strains of Tilletia horrida, Causal Agent of Kernel Smut of Rice.</title>
        <authorList>
            <person name="Khanal S."/>
            <person name="Antony Babu S."/>
            <person name="Zhou X.G."/>
        </authorList>
    </citation>
    <scope>NUCLEOTIDE SEQUENCE</scope>
    <source>
        <strain evidence="11">TX6</strain>
    </source>
</reference>
<keyword evidence="4 10" id="KW-0812">Transmembrane</keyword>
<dbReference type="AlphaFoldDB" id="A0AAN6GVT6"/>
<evidence type="ECO:0000256" key="5">
    <source>
        <dbReference type="ARBA" id="ARBA00022792"/>
    </source>
</evidence>
<dbReference type="Proteomes" id="UP001176517">
    <property type="component" value="Unassembled WGS sequence"/>
</dbReference>
<dbReference type="InterPro" id="IPR022533">
    <property type="entry name" value="Cox20"/>
</dbReference>
<feature type="transmembrane region" description="Helical" evidence="10">
    <location>
        <begin position="35"/>
        <end position="55"/>
    </location>
</feature>
<evidence type="ECO:0000256" key="2">
    <source>
        <dbReference type="ARBA" id="ARBA00009575"/>
    </source>
</evidence>
<protein>
    <recommendedName>
        <fullName evidence="3">Cytochrome c oxidase assembly protein COX20, mitochondrial</fullName>
    </recommendedName>
</protein>
<keyword evidence="7" id="KW-0496">Mitochondrion</keyword>